<gene>
    <name evidence="2" type="ORF">Tco_1042686</name>
</gene>
<name>A0ABQ5GJU9_9ASTR</name>
<dbReference type="Proteomes" id="UP001151760">
    <property type="component" value="Unassembled WGS sequence"/>
</dbReference>
<comment type="caution">
    <text evidence="2">The sequence shown here is derived from an EMBL/GenBank/DDBJ whole genome shotgun (WGS) entry which is preliminary data.</text>
</comment>
<proteinExistence type="predicted"/>
<evidence type="ECO:0000313" key="2">
    <source>
        <dbReference type="EMBL" id="GJT75961.1"/>
    </source>
</evidence>
<feature type="region of interest" description="Disordered" evidence="1">
    <location>
        <begin position="62"/>
        <end position="88"/>
    </location>
</feature>
<organism evidence="2 3">
    <name type="scientific">Tanacetum coccineum</name>
    <dbReference type="NCBI Taxonomy" id="301880"/>
    <lineage>
        <taxon>Eukaryota</taxon>
        <taxon>Viridiplantae</taxon>
        <taxon>Streptophyta</taxon>
        <taxon>Embryophyta</taxon>
        <taxon>Tracheophyta</taxon>
        <taxon>Spermatophyta</taxon>
        <taxon>Magnoliopsida</taxon>
        <taxon>eudicotyledons</taxon>
        <taxon>Gunneridae</taxon>
        <taxon>Pentapetalae</taxon>
        <taxon>asterids</taxon>
        <taxon>campanulids</taxon>
        <taxon>Asterales</taxon>
        <taxon>Asteraceae</taxon>
        <taxon>Asteroideae</taxon>
        <taxon>Anthemideae</taxon>
        <taxon>Anthemidinae</taxon>
        <taxon>Tanacetum</taxon>
    </lineage>
</organism>
<keyword evidence="3" id="KW-1185">Reference proteome</keyword>
<evidence type="ECO:0000313" key="3">
    <source>
        <dbReference type="Proteomes" id="UP001151760"/>
    </source>
</evidence>
<sequence length="255" mass="28574">MTLLSMPSWTNPQPLKEQAAVKKTLQKTMAAKTGMKAEDPSMDAKNGDGTLKSPVVAEELNRGGFNRKGRGGMNGRGRVYQRSGNGGDNSRYIPMKNMMQNVDGVQVLVDDNIRSKNDKGKSVAESEKKRWSEDLRKYYDDKCADKAKVNLVEGLKWRISKLQKDISYGHNNVAMFANTKANESFLTEEVRNTWTEEMNAKYEGMVSEKVDNMIKKHFDENMMECMNDEVAEETHGSVMFVTQDMASNVAGSSST</sequence>
<dbReference type="EMBL" id="BQNB010018580">
    <property type="protein sequence ID" value="GJT75961.1"/>
    <property type="molecule type" value="Genomic_DNA"/>
</dbReference>
<reference evidence="2" key="2">
    <citation type="submission" date="2022-01" db="EMBL/GenBank/DDBJ databases">
        <authorList>
            <person name="Yamashiro T."/>
            <person name="Shiraishi A."/>
            <person name="Satake H."/>
            <person name="Nakayama K."/>
        </authorList>
    </citation>
    <scope>NUCLEOTIDE SEQUENCE</scope>
</reference>
<evidence type="ECO:0000256" key="1">
    <source>
        <dbReference type="SAM" id="MobiDB-lite"/>
    </source>
</evidence>
<feature type="region of interest" description="Disordered" evidence="1">
    <location>
        <begin position="32"/>
        <end position="51"/>
    </location>
</feature>
<accession>A0ABQ5GJU9</accession>
<reference evidence="2" key="1">
    <citation type="journal article" date="2022" name="Int. J. Mol. Sci.">
        <title>Draft Genome of Tanacetum Coccineum: Genomic Comparison of Closely Related Tanacetum-Family Plants.</title>
        <authorList>
            <person name="Yamashiro T."/>
            <person name="Shiraishi A."/>
            <person name="Nakayama K."/>
            <person name="Satake H."/>
        </authorList>
    </citation>
    <scope>NUCLEOTIDE SEQUENCE</scope>
</reference>
<protein>
    <submittedName>
        <fullName evidence="2">Uncharacterized protein</fullName>
    </submittedName>
</protein>